<reference evidence="13 14" key="1">
    <citation type="submission" date="2020-09" db="EMBL/GenBank/DDBJ databases">
        <authorList>
            <person name="Ashkenazy H."/>
        </authorList>
    </citation>
    <scope>NUCLEOTIDE SEQUENCE [LARGE SCALE GENOMIC DNA]</scope>
    <source>
        <strain evidence="14">cv. Cdm-0</strain>
    </source>
</reference>
<accession>A0A7G2DSR4</accession>
<dbReference type="InterPro" id="IPR013083">
    <property type="entry name" value="Znf_RING/FYVE/PHD"/>
</dbReference>
<dbReference type="InterPro" id="IPR013087">
    <property type="entry name" value="Znf_C2H2_type"/>
</dbReference>
<evidence type="ECO:0000259" key="12">
    <source>
        <dbReference type="PROSITE" id="PS00028"/>
    </source>
</evidence>
<dbReference type="InterPro" id="IPR046349">
    <property type="entry name" value="C1-like_sf"/>
</dbReference>
<protein>
    <recommendedName>
        <fullName evidence="11">General transcription factor IIH subunit 2</fullName>
    </recommendedName>
</protein>
<proteinExistence type="inferred from homology"/>
<dbReference type="Proteomes" id="UP000516314">
    <property type="component" value="Chromosome 1"/>
</dbReference>
<evidence type="ECO:0000256" key="7">
    <source>
        <dbReference type="ARBA" id="ARBA00023015"/>
    </source>
</evidence>
<keyword evidence="4" id="KW-0227">DNA damage</keyword>
<dbReference type="GO" id="GO:0006289">
    <property type="term" value="P:nucleotide-excision repair"/>
    <property type="evidence" value="ECO:0007669"/>
    <property type="project" value="InterPro"/>
</dbReference>
<comment type="subcellular location">
    <subcellularLocation>
        <location evidence="1">Nucleus</location>
    </subcellularLocation>
</comment>
<feature type="domain" description="C2H2-type" evidence="12">
    <location>
        <begin position="286"/>
        <end position="306"/>
    </location>
</feature>
<keyword evidence="10" id="KW-0539">Nucleus</keyword>
<dbReference type="InterPro" id="IPR012170">
    <property type="entry name" value="TFIIH_SSL1/p44"/>
</dbReference>
<evidence type="ECO:0000256" key="2">
    <source>
        <dbReference type="ARBA" id="ARBA00006092"/>
    </source>
</evidence>
<keyword evidence="8" id="KW-0804">Transcription</keyword>
<dbReference type="SUPFAM" id="SSF53300">
    <property type="entry name" value="vWA-like"/>
    <property type="match status" value="1"/>
</dbReference>
<dbReference type="EMBL" id="LR881466">
    <property type="protein sequence ID" value="CAD5311776.1"/>
    <property type="molecule type" value="Genomic_DNA"/>
</dbReference>
<evidence type="ECO:0000313" key="14">
    <source>
        <dbReference type="Proteomes" id="UP000516314"/>
    </source>
</evidence>
<dbReference type="CDD" id="cd14273">
    <property type="entry name" value="UBA_TAP-C_like"/>
    <property type="match status" value="1"/>
</dbReference>
<keyword evidence="5" id="KW-0863">Zinc-finger</keyword>
<name>A0A7G2DSR4_ARATH</name>
<evidence type="ECO:0000256" key="9">
    <source>
        <dbReference type="ARBA" id="ARBA00023204"/>
    </source>
</evidence>
<keyword evidence="9" id="KW-0234">DNA repair</keyword>
<evidence type="ECO:0000256" key="11">
    <source>
        <dbReference type="ARBA" id="ARBA00070126"/>
    </source>
</evidence>
<dbReference type="SMART" id="SM00327">
    <property type="entry name" value="VWA"/>
    <property type="match status" value="1"/>
</dbReference>
<keyword evidence="7" id="KW-0805">Transcription regulation</keyword>
<evidence type="ECO:0000256" key="3">
    <source>
        <dbReference type="ARBA" id="ARBA00022723"/>
    </source>
</evidence>
<sequence length="477" mass="52869">MDFRPSRMAIMAKHVEAFIREFFDQNPLSQIGLVSIKNGVAHTLTDLGGSPETHIKALMGKLEALGDSSLQNALELVHEHLNQVPSYGHREVLILYSALCTCDPGDIMETIQKCKKSKLRCSVIGLSAEMFICKHLCQETGGLYSVAVDEVHLKDLLLEHAPPPPAIAEFAIANLIKMGFPQRAAEGSMAICSCHKEVKIGAGYMCPRCKARVCDLPTECTICGLTLVSSPHLARSYHHLFPIAPFDEVPALSSLNDNRRKLGKSCFGCQQSLIGAGNKPVPCVTCRKCKHYFCLDCDIYIHESLHNCPGFPNTTMKEEDTNVTRFCKATSACKDAAFYYLEGFDWNLEDAISGFLGDQLPPLKIRATPRRVNEWRERSRSPLRRRYSTTSVSEFTLKMRQDEITITKSSDTGALATSGRELHDSDDISHGEKIVSIANPVNQEFKEEGSSVQATKICESTSIEIHLPRPDPYSDSD</sequence>
<dbReference type="InterPro" id="IPR036465">
    <property type="entry name" value="vWFA_dom_sf"/>
</dbReference>
<dbReference type="CDD" id="cd01453">
    <property type="entry name" value="vWA_transcription_factor_IIH_type"/>
    <property type="match status" value="1"/>
</dbReference>
<dbReference type="FunFam" id="3.40.50.410:FF:000015">
    <property type="entry name" value="General transcription factor IIH subunit 2"/>
    <property type="match status" value="1"/>
</dbReference>
<evidence type="ECO:0000313" key="13">
    <source>
        <dbReference type="EMBL" id="CAD5311776.1"/>
    </source>
</evidence>
<dbReference type="Gene3D" id="3.30.40.10">
    <property type="entry name" value="Zinc/RING finger domain, C3HC4 (zinc finger)"/>
    <property type="match status" value="1"/>
</dbReference>
<evidence type="ECO:0000256" key="10">
    <source>
        <dbReference type="ARBA" id="ARBA00023242"/>
    </source>
</evidence>
<dbReference type="GO" id="GO:0008270">
    <property type="term" value="F:zinc ion binding"/>
    <property type="evidence" value="ECO:0007669"/>
    <property type="project" value="UniProtKB-KW"/>
</dbReference>
<evidence type="ECO:0000256" key="6">
    <source>
        <dbReference type="ARBA" id="ARBA00022833"/>
    </source>
</evidence>
<evidence type="ECO:0000256" key="8">
    <source>
        <dbReference type="ARBA" id="ARBA00023163"/>
    </source>
</evidence>
<organism evidence="13 14">
    <name type="scientific">Arabidopsis thaliana</name>
    <name type="common">Mouse-ear cress</name>
    <dbReference type="NCBI Taxonomy" id="3702"/>
    <lineage>
        <taxon>Eukaryota</taxon>
        <taxon>Viridiplantae</taxon>
        <taxon>Streptophyta</taxon>
        <taxon>Embryophyta</taxon>
        <taxon>Tracheophyta</taxon>
        <taxon>Spermatophyta</taxon>
        <taxon>Magnoliopsida</taxon>
        <taxon>eudicotyledons</taxon>
        <taxon>Gunneridae</taxon>
        <taxon>Pentapetalae</taxon>
        <taxon>rosids</taxon>
        <taxon>malvids</taxon>
        <taxon>Brassicales</taxon>
        <taxon>Brassicaceae</taxon>
        <taxon>Camelineae</taxon>
        <taxon>Arabidopsis</taxon>
    </lineage>
</organism>
<keyword evidence="6" id="KW-0862">Zinc</keyword>
<keyword evidence="3" id="KW-0479">Metal-binding</keyword>
<dbReference type="InterPro" id="IPR002035">
    <property type="entry name" value="VWF_A"/>
</dbReference>
<evidence type="ECO:0000256" key="5">
    <source>
        <dbReference type="ARBA" id="ARBA00022771"/>
    </source>
</evidence>
<dbReference type="Gene3D" id="1.10.8.10">
    <property type="entry name" value="DNA helicase RuvA subunit, C-terminal domain"/>
    <property type="match status" value="1"/>
</dbReference>
<dbReference type="Pfam" id="PF14555">
    <property type="entry name" value="UBA_4"/>
    <property type="match status" value="1"/>
</dbReference>
<dbReference type="Pfam" id="PF07975">
    <property type="entry name" value="C1_4"/>
    <property type="match status" value="1"/>
</dbReference>
<dbReference type="GO" id="GO:0006351">
    <property type="term" value="P:DNA-templated transcription"/>
    <property type="evidence" value="ECO:0007669"/>
    <property type="project" value="InterPro"/>
</dbReference>
<dbReference type="PANTHER" id="PTHR12695:SF2">
    <property type="entry name" value="GENERAL TRANSCRIPTION FACTOR IIH SUBUNIT 2-RELATED"/>
    <property type="match status" value="1"/>
</dbReference>
<dbReference type="Gene3D" id="3.40.50.410">
    <property type="entry name" value="von Willebrand factor, type A domain"/>
    <property type="match status" value="1"/>
</dbReference>
<dbReference type="Pfam" id="PF04056">
    <property type="entry name" value="Ssl1"/>
    <property type="match status" value="1"/>
</dbReference>
<dbReference type="FunFam" id="3.30.40.10:FF:000449">
    <property type="entry name" value="General transcription factor IIH subunit"/>
    <property type="match status" value="1"/>
</dbReference>
<dbReference type="InterPro" id="IPR004595">
    <property type="entry name" value="TFIIH_C1-like_dom"/>
</dbReference>
<comment type="similarity">
    <text evidence="2">Belongs to the GTF2H2 family.</text>
</comment>
<dbReference type="PROSITE" id="PS00028">
    <property type="entry name" value="ZINC_FINGER_C2H2_1"/>
    <property type="match status" value="1"/>
</dbReference>
<dbReference type="SMART" id="SM01047">
    <property type="entry name" value="C1_4"/>
    <property type="match status" value="1"/>
</dbReference>
<dbReference type="GO" id="GO:0000439">
    <property type="term" value="C:transcription factor TFIIH core complex"/>
    <property type="evidence" value="ECO:0007669"/>
    <property type="project" value="InterPro"/>
</dbReference>
<evidence type="ECO:0000256" key="4">
    <source>
        <dbReference type="ARBA" id="ARBA00022763"/>
    </source>
</evidence>
<dbReference type="PANTHER" id="PTHR12695">
    <property type="entry name" value="GENERAL TRANSCRIPTION FACTOR IIH SUBUNIT 2"/>
    <property type="match status" value="1"/>
</dbReference>
<dbReference type="InterPro" id="IPR007198">
    <property type="entry name" value="Ssl1-like"/>
</dbReference>
<dbReference type="NCBIfam" id="TIGR00622">
    <property type="entry name" value="ssl1"/>
    <property type="match status" value="1"/>
</dbReference>
<evidence type="ECO:0000256" key="1">
    <source>
        <dbReference type="ARBA" id="ARBA00004123"/>
    </source>
</evidence>
<dbReference type="SUPFAM" id="SSF57889">
    <property type="entry name" value="Cysteine-rich domain"/>
    <property type="match status" value="1"/>
</dbReference>
<dbReference type="AlphaFoldDB" id="A0A7G2DSR4"/>
<gene>
    <name evidence="13" type="ORF">AT9943_LOCUS367</name>
</gene>